<evidence type="ECO:0000256" key="2">
    <source>
        <dbReference type="SAM" id="SignalP"/>
    </source>
</evidence>
<keyword evidence="4" id="KW-1185">Reference proteome</keyword>
<evidence type="ECO:0000256" key="1">
    <source>
        <dbReference type="SAM" id="Phobius"/>
    </source>
</evidence>
<proteinExistence type="predicted"/>
<feature type="transmembrane region" description="Helical" evidence="1">
    <location>
        <begin position="34"/>
        <end position="53"/>
    </location>
</feature>
<keyword evidence="1" id="KW-0812">Transmembrane</keyword>
<feature type="signal peptide" evidence="2">
    <location>
        <begin position="1"/>
        <end position="24"/>
    </location>
</feature>
<comment type="caution">
    <text evidence="3">The sequence shown here is derived from an EMBL/GenBank/DDBJ whole genome shotgun (WGS) entry which is preliminary data.</text>
</comment>
<dbReference type="Proteomes" id="UP000564378">
    <property type="component" value="Unassembled WGS sequence"/>
</dbReference>
<keyword evidence="1" id="KW-0472">Membrane</keyword>
<keyword evidence="1" id="KW-1133">Transmembrane helix</keyword>
<keyword evidence="2" id="KW-0732">Signal</keyword>
<gene>
    <name evidence="3" type="ORF">H6P80_05880</name>
</gene>
<reference evidence="3 4" key="1">
    <citation type="submission" date="2020-08" db="EMBL/GenBank/DDBJ databases">
        <title>Draft genome sequence of Parasphingopyxis sp. GrpM-11.</title>
        <authorList>
            <person name="Oh J."/>
            <person name="Roh D.-H."/>
        </authorList>
    </citation>
    <scope>NUCLEOTIDE SEQUENCE [LARGE SCALE GENOMIC DNA]</scope>
    <source>
        <strain evidence="3 4">GrpM-11</strain>
    </source>
</reference>
<dbReference type="AlphaFoldDB" id="A0A842HXJ1"/>
<feature type="chain" id="PRO_5032557906" evidence="2">
    <location>
        <begin position="25"/>
        <end position="74"/>
    </location>
</feature>
<evidence type="ECO:0000313" key="4">
    <source>
        <dbReference type="Proteomes" id="UP000564378"/>
    </source>
</evidence>
<accession>A0A842HXJ1</accession>
<name>A0A842HXJ1_9SPHN</name>
<organism evidence="3 4">
    <name type="scientific">Parasphingopyxis marina</name>
    <dbReference type="NCBI Taxonomy" id="2761622"/>
    <lineage>
        <taxon>Bacteria</taxon>
        <taxon>Pseudomonadati</taxon>
        <taxon>Pseudomonadota</taxon>
        <taxon>Alphaproteobacteria</taxon>
        <taxon>Sphingomonadales</taxon>
        <taxon>Sphingomonadaceae</taxon>
        <taxon>Parasphingopyxis</taxon>
    </lineage>
</organism>
<evidence type="ECO:0000313" key="3">
    <source>
        <dbReference type="EMBL" id="MBC2777147.1"/>
    </source>
</evidence>
<sequence length="74" mass="7657">MGISGRHIGAFAVLAGLGTAPAFAYLDPATGSMIIQAVVGAIAGGLLYMKLFMHKVKALFSRKNSDTTSDNAEN</sequence>
<dbReference type="EMBL" id="JACJVJ010000001">
    <property type="protein sequence ID" value="MBC2777147.1"/>
    <property type="molecule type" value="Genomic_DNA"/>
</dbReference>
<protein>
    <submittedName>
        <fullName evidence="3">Uncharacterized protein</fullName>
    </submittedName>
</protein>
<dbReference type="RefSeq" id="WP_185800375.1">
    <property type="nucleotide sequence ID" value="NZ_JACJVJ010000001.1"/>
</dbReference>